<protein>
    <submittedName>
        <fullName evidence="9">FtsX-like permease family protein</fullName>
    </submittedName>
</protein>
<evidence type="ECO:0000256" key="3">
    <source>
        <dbReference type="ARBA" id="ARBA00022692"/>
    </source>
</evidence>
<keyword evidence="4 6" id="KW-1133">Transmembrane helix</keyword>
<proteinExistence type="predicted"/>
<feature type="transmembrane region" description="Helical" evidence="6">
    <location>
        <begin position="17"/>
        <end position="38"/>
    </location>
</feature>
<dbReference type="GO" id="GO:0022857">
    <property type="term" value="F:transmembrane transporter activity"/>
    <property type="evidence" value="ECO:0007669"/>
    <property type="project" value="TreeGrafter"/>
</dbReference>
<dbReference type="Pfam" id="PF12704">
    <property type="entry name" value="MacB_PCD"/>
    <property type="match status" value="1"/>
</dbReference>
<evidence type="ECO:0000256" key="2">
    <source>
        <dbReference type="ARBA" id="ARBA00022475"/>
    </source>
</evidence>
<evidence type="ECO:0000256" key="1">
    <source>
        <dbReference type="ARBA" id="ARBA00004651"/>
    </source>
</evidence>
<name>A0A545U7Q3_9GAMM</name>
<dbReference type="Pfam" id="PF02687">
    <property type="entry name" value="FtsX"/>
    <property type="match status" value="1"/>
</dbReference>
<keyword evidence="3 6" id="KW-0812">Transmembrane</keyword>
<dbReference type="AlphaFoldDB" id="A0A545U7Q3"/>
<keyword evidence="2" id="KW-1003">Cell membrane</keyword>
<feature type="domain" description="MacB-like periplasmic core" evidence="8">
    <location>
        <begin position="23"/>
        <end position="233"/>
    </location>
</feature>
<feature type="transmembrane region" description="Helical" evidence="6">
    <location>
        <begin position="326"/>
        <end position="346"/>
    </location>
</feature>
<keyword evidence="10" id="KW-1185">Reference proteome</keyword>
<dbReference type="EMBL" id="VIKS01000012">
    <property type="protein sequence ID" value="TQV85433.1"/>
    <property type="molecule type" value="Genomic_DNA"/>
</dbReference>
<evidence type="ECO:0000313" key="10">
    <source>
        <dbReference type="Proteomes" id="UP000315439"/>
    </source>
</evidence>
<dbReference type="InterPro" id="IPR003838">
    <property type="entry name" value="ABC3_permease_C"/>
</dbReference>
<dbReference type="PANTHER" id="PTHR30572:SF18">
    <property type="entry name" value="ABC-TYPE MACROLIDE FAMILY EXPORT SYSTEM PERMEASE COMPONENT 2"/>
    <property type="match status" value="1"/>
</dbReference>
<feature type="domain" description="ABC3 transporter permease C-terminal" evidence="7">
    <location>
        <begin position="277"/>
        <end position="389"/>
    </location>
</feature>
<comment type="caution">
    <text evidence="9">The sequence shown here is derived from an EMBL/GenBank/DDBJ whole genome shotgun (WGS) entry which is preliminary data.</text>
</comment>
<feature type="transmembrane region" description="Helical" evidence="6">
    <location>
        <begin position="358"/>
        <end position="379"/>
    </location>
</feature>
<accession>A0A545U7Q3</accession>
<dbReference type="InterPro" id="IPR025857">
    <property type="entry name" value="MacB_PCD"/>
</dbReference>
<reference evidence="9 10" key="1">
    <citation type="submission" date="2019-07" db="EMBL/GenBank/DDBJ databases">
        <title>Draft genome for Aliikangiella sp. M105.</title>
        <authorList>
            <person name="Wang G."/>
        </authorList>
    </citation>
    <scope>NUCLEOTIDE SEQUENCE [LARGE SCALE GENOMIC DNA]</scope>
    <source>
        <strain evidence="9 10">M105</strain>
    </source>
</reference>
<evidence type="ECO:0000259" key="7">
    <source>
        <dbReference type="Pfam" id="PF02687"/>
    </source>
</evidence>
<dbReference type="RefSeq" id="WP_142933110.1">
    <property type="nucleotide sequence ID" value="NZ_ML660168.1"/>
</dbReference>
<comment type="subcellular location">
    <subcellularLocation>
        <location evidence="1">Cell membrane</location>
        <topology evidence="1">Multi-pass membrane protein</topology>
    </subcellularLocation>
</comment>
<evidence type="ECO:0000313" key="9">
    <source>
        <dbReference type="EMBL" id="TQV85433.1"/>
    </source>
</evidence>
<dbReference type="OrthoDB" id="9770036at2"/>
<sequence>MFSHIAKLIWNRKRSNVLIITEIVITFIVLFAIISATLHNYRLFNLPLGFNWENTWAIELNTGSRWNNETDKNQLKAIVEVLKQRPEIASVGLIRMGVFVNAHWRSSRPINGRESIYHSNMVDQDALKNWGVELVAGRWFGEQDNGQSYTEIVVNQLFVDEYLPDQDPVNFEFGDPEQPQILPMRIVGVFKDFRQQGEFSVPGPYMFTRYQIEEGHTYGVREINIKFKEPKTAAYEATLLKLLKSIAPNWEFNINSWEKRREQQIQNVVLPLGLAAVVVIFLLIMVAMGLFGVLWQNISRRTQEIGLRRAIGASERSIRLQIIGEILVLALFGISIAFIFLIQVPLLQLIELVSWSNFWFSLLASVSTILLIVILCALYPSRTAIKMSPAVALHYE</sequence>
<gene>
    <name evidence="9" type="ORF">FLL46_19910</name>
</gene>
<evidence type="ECO:0000256" key="6">
    <source>
        <dbReference type="SAM" id="Phobius"/>
    </source>
</evidence>
<dbReference type="InterPro" id="IPR050250">
    <property type="entry name" value="Macrolide_Exporter_MacB"/>
</dbReference>
<evidence type="ECO:0000259" key="8">
    <source>
        <dbReference type="Pfam" id="PF12704"/>
    </source>
</evidence>
<organism evidence="9 10">
    <name type="scientific">Aliikangiella coralliicola</name>
    <dbReference type="NCBI Taxonomy" id="2592383"/>
    <lineage>
        <taxon>Bacteria</taxon>
        <taxon>Pseudomonadati</taxon>
        <taxon>Pseudomonadota</taxon>
        <taxon>Gammaproteobacteria</taxon>
        <taxon>Oceanospirillales</taxon>
        <taxon>Pleioneaceae</taxon>
        <taxon>Aliikangiella</taxon>
    </lineage>
</organism>
<dbReference type="GO" id="GO:0005886">
    <property type="term" value="C:plasma membrane"/>
    <property type="evidence" value="ECO:0007669"/>
    <property type="project" value="UniProtKB-SubCell"/>
</dbReference>
<keyword evidence="5 6" id="KW-0472">Membrane</keyword>
<evidence type="ECO:0000256" key="4">
    <source>
        <dbReference type="ARBA" id="ARBA00022989"/>
    </source>
</evidence>
<evidence type="ECO:0000256" key="5">
    <source>
        <dbReference type="ARBA" id="ARBA00023136"/>
    </source>
</evidence>
<dbReference type="PANTHER" id="PTHR30572">
    <property type="entry name" value="MEMBRANE COMPONENT OF TRANSPORTER-RELATED"/>
    <property type="match status" value="1"/>
</dbReference>
<dbReference type="Proteomes" id="UP000315439">
    <property type="component" value="Unassembled WGS sequence"/>
</dbReference>
<feature type="transmembrane region" description="Helical" evidence="6">
    <location>
        <begin position="268"/>
        <end position="295"/>
    </location>
</feature>